<feature type="domain" description="Acyl-CoA dehydrogenase/oxidase N-terminal" evidence="10">
    <location>
        <begin position="5"/>
        <end position="117"/>
    </location>
</feature>
<dbReference type="EMBL" id="SDKM01000004">
    <property type="protein sequence ID" value="RYP88060.1"/>
    <property type="molecule type" value="Genomic_DNA"/>
</dbReference>
<dbReference type="OrthoDB" id="142556at2"/>
<evidence type="ECO:0000256" key="7">
    <source>
        <dbReference type="RuleBase" id="RU362125"/>
    </source>
</evidence>
<dbReference type="InterPro" id="IPR037069">
    <property type="entry name" value="AcylCoA_DH/ox_N_sf"/>
</dbReference>
<dbReference type="Gene3D" id="2.40.110.10">
    <property type="entry name" value="Butyryl-CoA Dehydrogenase, subunit A, domain 2"/>
    <property type="match status" value="1"/>
</dbReference>
<comment type="cofactor">
    <cofactor evidence="1 7">
        <name>FAD</name>
        <dbReference type="ChEBI" id="CHEBI:57692"/>
    </cofactor>
</comment>
<protein>
    <recommendedName>
        <fullName evidence="3">Medium-chain specific acyl-CoA dehydrogenase, mitochondrial</fullName>
    </recommendedName>
</protein>
<evidence type="ECO:0000256" key="5">
    <source>
        <dbReference type="ARBA" id="ARBA00022827"/>
    </source>
</evidence>
<dbReference type="InterPro" id="IPR006089">
    <property type="entry name" value="Acyl-CoA_DH_CS"/>
</dbReference>
<gene>
    <name evidence="11" type="ORF">EKO23_04240</name>
</gene>
<accession>A0A4Q4ZIJ6</accession>
<dbReference type="Gene3D" id="1.10.540.10">
    <property type="entry name" value="Acyl-CoA dehydrogenase/oxidase, N-terminal domain"/>
    <property type="match status" value="1"/>
</dbReference>
<dbReference type="InterPro" id="IPR006091">
    <property type="entry name" value="Acyl-CoA_Oxase/DH_mid-dom"/>
</dbReference>
<feature type="domain" description="Acyl-CoA oxidase/dehydrogenase middle" evidence="9">
    <location>
        <begin position="121"/>
        <end position="199"/>
    </location>
</feature>
<keyword evidence="4 7" id="KW-0285">Flavoprotein</keyword>
<name>A0A4Q4ZIJ6_9ACTN</name>
<evidence type="ECO:0000259" key="10">
    <source>
        <dbReference type="Pfam" id="PF02771"/>
    </source>
</evidence>
<dbReference type="Pfam" id="PF02771">
    <property type="entry name" value="Acyl-CoA_dh_N"/>
    <property type="match status" value="1"/>
</dbReference>
<evidence type="ECO:0000313" key="12">
    <source>
        <dbReference type="Proteomes" id="UP000295198"/>
    </source>
</evidence>
<dbReference type="PIRSF" id="PIRSF016578">
    <property type="entry name" value="HsaA"/>
    <property type="match status" value="1"/>
</dbReference>
<evidence type="ECO:0000256" key="2">
    <source>
        <dbReference type="ARBA" id="ARBA00009347"/>
    </source>
</evidence>
<dbReference type="CDD" id="cd00567">
    <property type="entry name" value="ACAD"/>
    <property type="match status" value="1"/>
</dbReference>
<dbReference type="SUPFAM" id="SSF56645">
    <property type="entry name" value="Acyl-CoA dehydrogenase NM domain-like"/>
    <property type="match status" value="1"/>
</dbReference>
<sequence length="388" mass="42860">MYGLTPEDLDLQARARGFTDELIGFELEAETHDGALPAELTKAHHERAVELGLTATNMPASVGGRGCTTLQQVLVQEQVGRVTNGIAWCCSTPPSWWPEVANDLQRERWLLPTVRGEMEECYAITEEGAGSDVADLTATARREGDDYVLDGVKWHVTSFNEADYVFFQAVLTTGPHAGDQALFVVDKDAPGVRVVRTPAYTHTLGHAHPIVAFEGVRVPATHLVGSEADGMSFVYEWFRFERLMVASRCLGAAERLVDETTAFARDRIVGGQPLIERQLVQGMLADSLTELFAARSMVYETARSVDEGVDTKVLHARCSMVKLYASEMAGRVADRAVQVFGGRGYMRENVAERFFRELRVERIWEGASEVQRVIVADQLAKRGRAALV</sequence>
<keyword evidence="12" id="KW-1185">Reference proteome</keyword>
<evidence type="ECO:0000256" key="1">
    <source>
        <dbReference type="ARBA" id="ARBA00001974"/>
    </source>
</evidence>
<dbReference type="InterPro" id="IPR009100">
    <property type="entry name" value="AcylCoA_DH/oxidase_NM_dom_sf"/>
</dbReference>
<dbReference type="PANTHER" id="PTHR48083:SF2">
    <property type="entry name" value="MEDIUM-CHAIN SPECIFIC ACYL-COA DEHYDROGENASE, MITOCHONDRIAL"/>
    <property type="match status" value="1"/>
</dbReference>
<reference evidence="11 12" key="1">
    <citation type="submission" date="2019-01" db="EMBL/GenBank/DDBJ databases">
        <title>Nocardioides guangzhouensis sp. nov., an actinobacterium isolated from soil.</title>
        <authorList>
            <person name="Fu Y."/>
            <person name="Cai Y."/>
            <person name="Lin Z."/>
            <person name="Chen P."/>
        </authorList>
    </citation>
    <scope>NUCLEOTIDE SEQUENCE [LARGE SCALE GENOMIC DNA]</scope>
    <source>
        <strain evidence="11 12">130</strain>
    </source>
</reference>
<dbReference type="InterPro" id="IPR050741">
    <property type="entry name" value="Acyl-CoA_dehydrogenase"/>
</dbReference>
<dbReference type="RefSeq" id="WP_134714415.1">
    <property type="nucleotide sequence ID" value="NZ_SDKM01000004.1"/>
</dbReference>
<dbReference type="InterPro" id="IPR036250">
    <property type="entry name" value="AcylCo_DH-like_C"/>
</dbReference>
<dbReference type="GO" id="GO:0003995">
    <property type="term" value="F:acyl-CoA dehydrogenase activity"/>
    <property type="evidence" value="ECO:0007669"/>
    <property type="project" value="InterPro"/>
</dbReference>
<dbReference type="FunFam" id="1.20.140.10:FF:000001">
    <property type="entry name" value="Acyl-CoA dehydrogenase"/>
    <property type="match status" value="1"/>
</dbReference>
<evidence type="ECO:0000259" key="8">
    <source>
        <dbReference type="Pfam" id="PF00441"/>
    </source>
</evidence>
<dbReference type="InterPro" id="IPR046373">
    <property type="entry name" value="Acyl-CoA_Oxase/DH_mid-dom_sf"/>
</dbReference>
<dbReference type="InterPro" id="IPR013786">
    <property type="entry name" value="AcylCoA_DH/ox_N"/>
</dbReference>
<dbReference type="GO" id="GO:0033539">
    <property type="term" value="P:fatty acid beta-oxidation using acyl-CoA dehydrogenase"/>
    <property type="evidence" value="ECO:0007669"/>
    <property type="project" value="TreeGrafter"/>
</dbReference>
<feature type="domain" description="Acyl-CoA dehydrogenase/oxidase C-terminal" evidence="8">
    <location>
        <begin position="229"/>
        <end position="379"/>
    </location>
</feature>
<dbReference type="PANTHER" id="PTHR48083">
    <property type="entry name" value="MEDIUM-CHAIN SPECIFIC ACYL-COA DEHYDROGENASE, MITOCHONDRIAL-RELATED"/>
    <property type="match status" value="1"/>
</dbReference>
<keyword evidence="6 7" id="KW-0560">Oxidoreductase</keyword>
<dbReference type="GO" id="GO:0005737">
    <property type="term" value="C:cytoplasm"/>
    <property type="evidence" value="ECO:0007669"/>
    <property type="project" value="TreeGrafter"/>
</dbReference>
<dbReference type="AlphaFoldDB" id="A0A4Q4ZIJ6"/>
<dbReference type="InterPro" id="IPR009075">
    <property type="entry name" value="AcylCo_DH/oxidase_C"/>
</dbReference>
<dbReference type="SUPFAM" id="SSF47203">
    <property type="entry name" value="Acyl-CoA dehydrogenase C-terminal domain-like"/>
    <property type="match status" value="1"/>
</dbReference>
<evidence type="ECO:0000256" key="6">
    <source>
        <dbReference type="ARBA" id="ARBA00023002"/>
    </source>
</evidence>
<dbReference type="GO" id="GO:0050660">
    <property type="term" value="F:flavin adenine dinucleotide binding"/>
    <property type="evidence" value="ECO:0007669"/>
    <property type="project" value="InterPro"/>
</dbReference>
<dbReference type="Pfam" id="PF02770">
    <property type="entry name" value="Acyl-CoA_dh_M"/>
    <property type="match status" value="1"/>
</dbReference>
<proteinExistence type="inferred from homology"/>
<dbReference type="Gene3D" id="1.20.140.10">
    <property type="entry name" value="Butyryl-CoA Dehydrogenase, subunit A, domain 3"/>
    <property type="match status" value="1"/>
</dbReference>
<evidence type="ECO:0000313" key="11">
    <source>
        <dbReference type="EMBL" id="RYP88060.1"/>
    </source>
</evidence>
<dbReference type="PROSITE" id="PS00073">
    <property type="entry name" value="ACYL_COA_DH_2"/>
    <property type="match status" value="1"/>
</dbReference>
<evidence type="ECO:0000256" key="3">
    <source>
        <dbReference type="ARBA" id="ARBA00019125"/>
    </source>
</evidence>
<keyword evidence="5 7" id="KW-0274">FAD</keyword>
<comment type="similarity">
    <text evidence="2 7">Belongs to the acyl-CoA dehydrogenase family.</text>
</comment>
<organism evidence="11 12">
    <name type="scientific">Nocardioides guangzhouensis</name>
    <dbReference type="NCBI Taxonomy" id="2497878"/>
    <lineage>
        <taxon>Bacteria</taxon>
        <taxon>Bacillati</taxon>
        <taxon>Actinomycetota</taxon>
        <taxon>Actinomycetes</taxon>
        <taxon>Propionibacteriales</taxon>
        <taxon>Nocardioidaceae</taxon>
        <taxon>Nocardioides</taxon>
    </lineage>
</organism>
<dbReference type="Pfam" id="PF00441">
    <property type="entry name" value="Acyl-CoA_dh_1"/>
    <property type="match status" value="1"/>
</dbReference>
<evidence type="ECO:0000259" key="9">
    <source>
        <dbReference type="Pfam" id="PF02770"/>
    </source>
</evidence>
<evidence type="ECO:0000256" key="4">
    <source>
        <dbReference type="ARBA" id="ARBA00022630"/>
    </source>
</evidence>
<dbReference type="Proteomes" id="UP000295198">
    <property type="component" value="Unassembled WGS sequence"/>
</dbReference>
<comment type="caution">
    <text evidence="11">The sequence shown here is derived from an EMBL/GenBank/DDBJ whole genome shotgun (WGS) entry which is preliminary data.</text>
</comment>